<dbReference type="PANTHER" id="PTHR11351">
    <property type="entry name" value="ACYL-COA DESATURASE"/>
    <property type="match status" value="1"/>
</dbReference>
<accession>A0A2V0NYE2</accession>
<evidence type="ECO:0000256" key="10">
    <source>
        <dbReference type="ARBA" id="ARBA00023098"/>
    </source>
</evidence>
<dbReference type="PANTHER" id="PTHR11351:SF31">
    <property type="entry name" value="DESATURASE 1, ISOFORM A-RELATED"/>
    <property type="match status" value="1"/>
</dbReference>
<comment type="domain">
    <text evidence="13">The histidine box domains are involved in binding the catalytic metal ions.</text>
</comment>
<feature type="transmembrane region" description="Helical" evidence="14">
    <location>
        <begin position="91"/>
        <end position="109"/>
    </location>
</feature>
<keyword evidence="11 14" id="KW-0472">Membrane</keyword>
<comment type="similarity">
    <text evidence="3 13">Belongs to the fatty acid desaturase type 1 family.</text>
</comment>
<comment type="caution">
    <text evidence="16">The sequence shown here is derived from an EMBL/GenBank/DDBJ whole genome shotgun (WGS) entry which is preliminary data.</text>
</comment>
<keyword evidence="17" id="KW-1185">Reference proteome</keyword>
<organism evidence="16 17">
    <name type="scientific">Raphidocelis subcapitata</name>
    <dbReference type="NCBI Taxonomy" id="307507"/>
    <lineage>
        <taxon>Eukaryota</taxon>
        <taxon>Viridiplantae</taxon>
        <taxon>Chlorophyta</taxon>
        <taxon>core chlorophytes</taxon>
        <taxon>Chlorophyceae</taxon>
        <taxon>CS clade</taxon>
        <taxon>Sphaeropleales</taxon>
        <taxon>Selenastraceae</taxon>
        <taxon>Raphidocelis</taxon>
    </lineage>
</organism>
<evidence type="ECO:0000256" key="2">
    <source>
        <dbReference type="ARBA" id="ARBA00005189"/>
    </source>
</evidence>
<dbReference type="OrthoDB" id="10260134at2759"/>
<comment type="cofactor">
    <cofactor evidence="13">
        <name>Fe(2+)</name>
        <dbReference type="ChEBI" id="CHEBI:29033"/>
    </cofactor>
</comment>
<evidence type="ECO:0000256" key="9">
    <source>
        <dbReference type="ARBA" id="ARBA00023004"/>
    </source>
</evidence>
<evidence type="ECO:0000256" key="5">
    <source>
        <dbReference type="ARBA" id="ARBA00022692"/>
    </source>
</evidence>
<evidence type="ECO:0000256" key="1">
    <source>
        <dbReference type="ARBA" id="ARBA00004141"/>
    </source>
</evidence>
<dbReference type="GO" id="GO:0016717">
    <property type="term" value="F:oxidoreductase activity, acting on paired donors, with oxidation of a pair of donors resulting in the reduction of molecular oxygen to two molecules of water"/>
    <property type="evidence" value="ECO:0007669"/>
    <property type="project" value="InterPro"/>
</dbReference>
<evidence type="ECO:0000256" key="11">
    <source>
        <dbReference type="ARBA" id="ARBA00023136"/>
    </source>
</evidence>
<dbReference type="InterPro" id="IPR015876">
    <property type="entry name" value="Acyl-CoA_DS"/>
</dbReference>
<comment type="subcellular location">
    <subcellularLocation>
        <location evidence="1">Membrane</location>
        <topology evidence="1">Multi-pass membrane protein</topology>
    </subcellularLocation>
</comment>
<dbReference type="EMBL" id="BDRX01000031">
    <property type="protein sequence ID" value="GBF92349.1"/>
    <property type="molecule type" value="Genomic_DNA"/>
</dbReference>
<dbReference type="InParanoid" id="A0A2V0NYE2"/>
<name>A0A2V0NYE2_9CHLO</name>
<protein>
    <submittedName>
        <fullName evidence="16">Palmitoyl-monogalactosyldiacylglycerol delta-7 chloroplastic-like</fullName>
    </submittedName>
</protein>
<proteinExistence type="inferred from homology"/>
<dbReference type="STRING" id="307507.A0A2V0NYE2"/>
<evidence type="ECO:0000256" key="4">
    <source>
        <dbReference type="ARBA" id="ARBA00022516"/>
    </source>
</evidence>
<evidence type="ECO:0000256" key="14">
    <source>
        <dbReference type="SAM" id="Phobius"/>
    </source>
</evidence>
<keyword evidence="10" id="KW-0443">Lipid metabolism</keyword>
<dbReference type="CDD" id="cd03505">
    <property type="entry name" value="Delta9-FADS-like"/>
    <property type="match status" value="1"/>
</dbReference>
<sequence>MVAETRKKGWGSPPEGASYHEQYKFYKGCDDYDSLMTATPKPSRAAQAKVKGASRILGTDIYTKWEERPLLNIPPRDMPPRLAAFKNTMLCFMRCLVLTGTHIMAAYYLPTVTLNKAVLAYFIYAIPGLFGITLCYHRMLTHRSFKCHKWFEYLCAWIGAQGGQGDPIEWVSLHRYHHLHTDTPLDPHSPYEGFWWSHVLWLFKTEASVVDFSNVADLKSQWFYRFLEVTFFPWLFLLKPYLLYTYCGGWDAVAWQLAIPMVAGWHTTFLVNSACHAYGEQPFETGDLSTNCWWVSLIAFGEGNHNGHHAFPYSARHGLNGLAAGEVDVTWYVICILQKLGIVWDVQVPSEKVLNSKRAAAKGASKGKPAAVKAVKLTAKAN</sequence>
<dbReference type="GO" id="GO:0006633">
    <property type="term" value="P:fatty acid biosynthetic process"/>
    <property type="evidence" value="ECO:0007669"/>
    <property type="project" value="UniProtKB-KW"/>
</dbReference>
<evidence type="ECO:0000256" key="8">
    <source>
        <dbReference type="ARBA" id="ARBA00023002"/>
    </source>
</evidence>
<keyword evidence="4 13" id="KW-0444">Lipid biosynthesis</keyword>
<dbReference type="InterPro" id="IPR005804">
    <property type="entry name" value="FA_desaturase_dom"/>
</dbReference>
<feature type="domain" description="Fatty acid desaturase" evidence="15">
    <location>
        <begin position="119"/>
        <end position="316"/>
    </location>
</feature>
<evidence type="ECO:0000256" key="3">
    <source>
        <dbReference type="ARBA" id="ARBA00009295"/>
    </source>
</evidence>
<feature type="transmembrane region" description="Helical" evidence="14">
    <location>
        <begin position="121"/>
        <end position="140"/>
    </location>
</feature>
<dbReference type="PRINTS" id="PR00075">
    <property type="entry name" value="FACDDSATRASE"/>
</dbReference>
<keyword evidence="12 13" id="KW-0275">Fatty acid biosynthesis</keyword>
<evidence type="ECO:0000256" key="7">
    <source>
        <dbReference type="ARBA" id="ARBA00022989"/>
    </source>
</evidence>
<dbReference type="Proteomes" id="UP000247498">
    <property type="component" value="Unassembled WGS sequence"/>
</dbReference>
<keyword evidence="7 14" id="KW-1133">Transmembrane helix</keyword>
<evidence type="ECO:0000313" key="17">
    <source>
        <dbReference type="Proteomes" id="UP000247498"/>
    </source>
</evidence>
<gene>
    <name evidence="16" type="ORF">Rsub_05551</name>
</gene>
<dbReference type="AlphaFoldDB" id="A0A2V0NYE2"/>
<keyword evidence="5 13" id="KW-0812">Transmembrane</keyword>
<evidence type="ECO:0000256" key="6">
    <source>
        <dbReference type="ARBA" id="ARBA00022832"/>
    </source>
</evidence>
<keyword evidence="9" id="KW-0408">Iron</keyword>
<dbReference type="GO" id="GO:0016020">
    <property type="term" value="C:membrane"/>
    <property type="evidence" value="ECO:0007669"/>
    <property type="project" value="UniProtKB-SubCell"/>
</dbReference>
<evidence type="ECO:0000313" key="16">
    <source>
        <dbReference type="EMBL" id="GBF92349.1"/>
    </source>
</evidence>
<keyword evidence="6" id="KW-0276">Fatty acid metabolism</keyword>
<keyword evidence="8 13" id="KW-0560">Oxidoreductase</keyword>
<comment type="pathway">
    <text evidence="2">Lipid metabolism.</text>
</comment>
<evidence type="ECO:0000256" key="12">
    <source>
        <dbReference type="ARBA" id="ARBA00023160"/>
    </source>
</evidence>
<evidence type="ECO:0000259" key="15">
    <source>
        <dbReference type="Pfam" id="PF00487"/>
    </source>
</evidence>
<dbReference type="Pfam" id="PF00487">
    <property type="entry name" value="FA_desaturase"/>
    <property type="match status" value="1"/>
</dbReference>
<reference evidence="16 17" key="1">
    <citation type="journal article" date="2018" name="Sci. Rep.">
        <title>Raphidocelis subcapitata (=Pseudokirchneriella subcapitata) provides an insight into genome evolution and environmental adaptations in the Sphaeropleales.</title>
        <authorList>
            <person name="Suzuki S."/>
            <person name="Yamaguchi H."/>
            <person name="Nakajima N."/>
            <person name="Kawachi M."/>
        </authorList>
    </citation>
    <scope>NUCLEOTIDE SEQUENCE [LARGE SCALE GENOMIC DNA]</scope>
    <source>
        <strain evidence="16 17">NIES-35</strain>
    </source>
</reference>
<evidence type="ECO:0000256" key="13">
    <source>
        <dbReference type="RuleBase" id="RU000581"/>
    </source>
</evidence>